<sequence>MMVRSLNLGHNVAVLFTLCDVKMAKRLNDNCKRTGTIAK</sequence>
<proteinExistence type="predicted"/>
<organism evidence="1 2">
    <name type="scientific">Mesorhizobium metallidurans STM 2683</name>
    <dbReference type="NCBI Taxonomy" id="1297569"/>
    <lineage>
        <taxon>Bacteria</taxon>
        <taxon>Pseudomonadati</taxon>
        <taxon>Pseudomonadota</taxon>
        <taxon>Alphaproteobacteria</taxon>
        <taxon>Hyphomicrobiales</taxon>
        <taxon>Phyllobacteriaceae</taxon>
        <taxon>Mesorhizobium</taxon>
    </lineage>
</organism>
<gene>
    <name evidence="1" type="ORF">MESS2_1480092</name>
</gene>
<name>M5EZS1_9HYPH</name>
<evidence type="ECO:0000313" key="1">
    <source>
        <dbReference type="EMBL" id="CCV05046.1"/>
    </source>
</evidence>
<dbReference type="EMBL" id="CAUM01000055">
    <property type="protein sequence ID" value="CCV05046.1"/>
    <property type="molecule type" value="Genomic_DNA"/>
</dbReference>
<protein>
    <submittedName>
        <fullName evidence="1">Uncharacterized protein</fullName>
    </submittedName>
</protein>
<comment type="caution">
    <text evidence="1">The sequence shown here is derived from an EMBL/GenBank/DDBJ whole genome shotgun (WGS) entry which is preliminary data.</text>
</comment>
<dbReference type="Proteomes" id="UP000012062">
    <property type="component" value="Unassembled WGS sequence"/>
</dbReference>
<dbReference type="STRING" id="1297569.MESS2_1480092"/>
<evidence type="ECO:0000313" key="2">
    <source>
        <dbReference type="Proteomes" id="UP000012062"/>
    </source>
</evidence>
<reference evidence="1 2" key="1">
    <citation type="submission" date="2013-02" db="EMBL/GenBank/DDBJ databases">
        <authorList>
            <person name="Genoscope - CEA"/>
        </authorList>
    </citation>
    <scope>NUCLEOTIDE SEQUENCE [LARGE SCALE GENOMIC DNA]</scope>
    <source>
        <strain evidence="1 2">STM 2683</strain>
    </source>
</reference>
<keyword evidence="2" id="KW-1185">Reference proteome</keyword>
<dbReference type="AlphaFoldDB" id="M5EZS1"/>
<accession>M5EZS1</accession>